<protein>
    <submittedName>
        <fullName evidence="1">Uncharacterized protein</fullName>
    </submittedName>
</protein>
<proteinExistence type="predicted"/>
<dbReference type="Proteomes" id="UP001162480">
    <property type="component" value="Chromosome 1"/>
</dbReference>
<accession>A0AA36EVW4</accession>
<organism evidence="1 2">
    <name type="scientific">Octopus vulgaris</name>
    <name type="common">Common octopus</name>
    <dbReference type="NCBI Taxonomy" id="6645"/>
    <lineage>
        <taxon>Eukaryota</taxon>
        <taxon>Metazoa</taxon>
        <taxon>Spiralia</taxon>
        <taxon>Lophotrochozoa</taxon>
        <taxon>Mollusca</taxon>
        <taxon>Cephalopoda</taxon>
        <taxon>Coleoidea</taxon>
        <taxon>Octopodiformes</taxon>
        <taxon>Octopoda</taxon>
        <taxon>Incirrata</taxon>
        <taxon>Octopodidae</taxon>
        <taxon>Octopus</taxon>
    </lineage>
</organism>
<reference evidence="1" key="1">
    <citation type="submission" date="2023-08" db="EMBL/GenBank/DDBJ databases">
        <authorList>
            <person name="Alioto T."/>
            <person name="Alioto T."/>
            <person name="Gomez Garrido J."/>
        </authorList>
    </citation>
    <scope>NUCLEOTIDE SEQUENCE</scope>
</reference>
<keyword evidence="2" id="KW-1185">Reference proteome</keyword>
<evidence type="ECO:0000313" key="1">
    <source>
        <dbReference type="EMBL" id="CAI9714952.1"/>
    </source>
</evidence>
<sequence>MMLFGTKCSLIAEAGENLGLSNRPRSTITCGNSNWITGNFEPSKKHRCDLLDRTEMVHLTKLEYCEQIGYLGDLHLPAPAAAAVHKVTARKNNMEGVDIKRRIASSTEAQRQVYEHITVAINHDERQ</sequence>
<dbReference type="EMBL" id="OX597814">
    <property type="protein sequence ID" value="CAI9714952.1"/>
    <property type="molecule type" value="Genomic_DNA"/>
</dbReference>
<gene>
    <name evidence="1" type="ORF">OCTVUL_1B026814</name>
</gene>
<dbReference type="AlphaFoldDB" id="A0AA36EVW4"/>
<name>A0AA36EVW4_OCTVU</name>
<evidence type="ECO:0000313" key="2">
    <source>
        <dbReference type="Proteomes" id="UP001162480"/>
    </source>
</evidence>